<dbReference type="Proteomes" id="UP000565576">
    <property type="component" value="Unassembled WGS sequence"/>
</dbReference>
<comment type="caution">
    <text evidence="1">The sequence shown here is derived from an EMBL/GenBank/DDBJ whole genome shotgun (WGS) entry which is preliminary data.</text>
</comment>
<dbReference type="AlphaFoldDB" id="A0A7X0IX13"/>
<protein>
    <submittedName>
        <fullName evidence="1">Uncharacterized protein</fullName>
    </submittedName>
</protein>
<organism evidence="1 2">
    <name type="scientific">Rhizobium lusitanum</name>
    <dbReference type="NCBI Taxonomy" id="293958"/>
    <lineage>
        <taxon>Bacteria</taxon>
        <taxon>Pseudomonadati</taxon>
        <taxon>Pseudomonadota</taxon>
        <taxon>Alphaproteobacteria</taxon>
        <taxon>Hyphomicrobiales</taxon>
        <taxon>Rhizobiaceae</taxon>
        <taxon>Rhizobium/Agrobacterium group</taxon>
        <taxon>Rhizobium</taxon>
    </lineage>
</organism>
<evidence type="ECO:0000313" key="2">
    <source>
        <dbReference type="Proteomes" id="UP000565576"/>
    </source>
</evidence>
<sequence length="162" mass="18111">MNVDCTKTAIGKSRLAWAAIIDGTSHPFGINRKSNDSQCLYGTEAASFSHPASSLAMFSNNKVTTTDRRFASRVNDFYDIATYRKMEALKCGGTALIFFWQFPSLCPGCSPFRGIFLSSEPHHYRINSVDDRELRNSLRASYEAVVFVIRRKAKIPQASLTV</sequence>
<reference evidence="1 2" key="1">
    <citation type="submission" date="2020-08" db="EMBL/GenBank/DDBJ databases">
        <title>Genomic Encyclopedia of Type Strains, Phase IV (KMG-V): Genome sequencing to study the core and pangenomes of soil and plant-associated prokaryotes.</title>
        <authorList>
            <person name="Whitman W."/>
        </authorList>
    </citation>
    <scope>NUCLEOTIDE SEQUENCE [LARGE SCALE GENOMIC DNA]</scope>
    <source>
        <strain evidence="1 2">SEMIA 4060</strain>
    </source>
</reference>
<proteinExistence type="predicted"/>
<accession>A0A7X0IX13</accession>
<gene>
    <name evidence="1" type="ORF">GGD46_006025</name>
</gene>
<name>A0A7X0IX13_9HYPH</name>
<evidence type="ECO:0000313" key="1">
    <source>
        <dbReference type="EMBL" id="MBB6488704.1"/>
    </source>
</evidence>
<dbReference type="EMBL" id="JACHBG010000026">
    <property type="protein sequence ID" value="MBB6488704.1"/>
    <property type="molecule type" value="Genomic_DNA"/>
</dbReference>